<evidence type="ECO:0000259" key="1">
    <source>
        <dbReference type="Pfam" id="PF09346"/>
    </source>
</evidence>
<gene>
    <name evidence="2" type="ORF">OSR52_08335</name>
</gene>
<evidence type="ECO:0000313" key="2">
    <source>
        <dbReference type="EMBL" id="MDG3585877.1"/>
    </source>
</evidence>
<name>A0ABT6FRZ2_9FLAO</name>
<reference evidence="2" key="1">
    <citation type="submission" date="2022-11" db="EMBL/GenBank/DDBJ databases">
        <title>High-quality draft genome sequence of Galbibacter sp. strain CMA-7.</title>
        <authorList>
            <person name="Wei L."/>
            <person name="Dong C."/>
            <person name="Shao Z."/>
        </authorList>
    </citation>
    <scope>NUCLEOTIDE SEQUENCE</scope>
    <source>
        <strain evidence="2">CMA-7</strain>
    </source>
</reference>
<dbReference type="PANTHER" id="PTHR47432">
    <property type="entry name" value="CELL WALL ASSEMBLY REGULATOR SMI1"/>
    <property type="match status" value="1"/>
</dbReference>
<dbReference type="Gene3D" id="3.40.1580.10">
    <property type="entry name" value="SMI1/KNR4-like"/>
    <property type="match status" value="1"/>
</dbReference>
<dbReference type="PANTHER" id="PTHR47432:SF1">
    <property type="entry name" value="CELL WALL ASSEMBLY REGULATOR SMI1"/>
    <property type="match status" value="1"/>
</dbReference>
<sequence>MNIIEKIEHIANWTSKNDSRDTNQINHESGENDFSAIEEMIDEKLPNEFIEVYSKINGENGENSGILFGLQFISTEKIKLELEFSISLLKPAERKIIDTKTSKKILDEISDLYLKSIPNKKKFGLFSKKWIKAKFDCSNQSYSGIKVEYENGDKKNYNLKENFRDKMFALGKEIHKLEEKNYNWDSLEFVLFPNRKYIVERKDYVWEDKIDFSSCPDDSIRKKYFHYKWLPMFSDYGGNFIGFDLDPDKNGTKGQIIIYGRDEEKMVVLADNLNDFLDLSIKEINENPNQFLTETHIHEIFKRIKNCA</sequence>
<proteinExistence type="predicted"/>
<dbReference type="EMBL" id="JAPMUA010000003">
    <property type="protein sequence ID" value="MDG3585877.1"/>
    <property type="molecule type" value="Genomic_DNA"/>
</dbReference>
<dbReference type="Proteomes" id="UP001153642">
    <property type="component" value="Unassembled WGS sequence"/>
</dbReference>
<dbReference type="InterPro" id="IPR037883">
    <property type="entry name" value="Knr4/Smi1-like_sf"/>
</dbReference>
<feature type="domain" description="Knr4/Smi1-like" evidence="1">
    <location>
        <begin position="31"/>
        <end position="278"/>
    </location>
</feature>
<dbReference type="SUPFAM" id="SSF160631">
    <property type="entry name" value="SMI1/KNR4-like"/>
    <property type="match status" value="1"/>
</dbReference>
<comment type="caution">
    <text evidence="2">The sequence shown here is derived from an EMBL/GenBank/DDBJ whole genome shotgun (WGS) entry which is preliminary data.</text>
</comment>
<organism evidence="2 3">
    <name type="scientific">Galbibacter pacificus</name>
    <dbReference type="NCBI Taxonomy" id="2996052"/>
    <lineage>
        <taxon>Bacteria</taxon>
        <taxon>Pseudomonadati</taxon>
        <taxon>Bacteroidota</taxon>
        <taxon>Flavobacteriia</taxon>
        <taxon>Flavobacteriales</taxon>
        <taxon>Flavobacteriaceae</taxon>
        <taxon>Galbibacter</taxon>
    </lineage>
</organism>
<dbReference type="InterPro" id="IPR018958">
    <property type="entry name" value="Knr4/Smi1-like_dom"/>
</dbReference>
<evidence type="ECO:0000313" key="3">
    <source>
        <dbReference type="Proteomes" id="UP001153642"/>
    </source>
</evidence>
<dbReference type="Pfam" id="PF09346">
    <property type="entry name" value="SMI1_KNR4"/>
    <property type="match status" value="1"/>
</dbReference>
<accession>A0ABT6FRZ2</accession>
<protein>
    <submittedName>
        <fullName evidence="2">SMI1/KNR4 family protein</fullName>
    </submittedName>
</protein>
<dbReference type="RefSeq" id="WP_277900207.1">
    <property type="nucleotide sequence ID" value="NZ_JAPMUA010000003.1"/>
</dbReference>
<keyword evidence="3" id="KW-1185">Reference proteome</keyword>
<dbReference type="InterPro" id="IPR051873">
    <property type="entry name" value="KNR4/SMI1_regulator"/>
</dbReference>